<dbReference type="AlphaFoldDB" id="A0A8B7Z5Q0"/>
<evidence type="ECO:0000256" key="6">
    <source>
        <dbReference type="ARBA" id="ARBA00022968"/>
    </source>
</evidence>
<dbReference type="GO" id="GO:0000139">
    <property type="term" value="C:Golgi membrane"/>
    <property type="evidence" value="ECO:0007669"/>
    <property type="project" value="UniProtKB-SubCell"/>
</dbReference>
<accession>A0A8B7Z5Q0</accession>
<keyword evidence="6" id="KW-0735">Signal-anchor</keyword>
<evidence type="ECO:0000313" key="14">
    <source>
        <dbReference type="RefSeq" id="XP_022100958.1"/>
    </source>
</evidence>
<evidence type="ECO:0000256" key="3">
    <source>
        <dbReference type="ARBA" id="ARBA00022676"/>
    </source>
</evidence>
<dbReference type="PANTHER" id="PTHR11214:SF314">
    <property type="entry name" value="HEXOSYLTRANSFERASE"/>
    <property type="match status" value="1"/>
</dbReference>
<keyword evidence="5" id="KW-0812">Transmembrane</keyword>
<name>A0A8B7Z5Q0_ACAPL</name>
<keyword evidence="8 11" id="KW-0333">Golgi apparatus</keyword>
<comment type="similarity">
    <text evidence="2 11">Belongs to the glycosyltransferase 31 family.</text>
</comment>
<dbReference type="PANTHER" id="PTHR11214">
    <property type="entry name" value="BETA-1,3-N-ACETYLGLUCOSAMINYLTRANSFERASE"/>
    <property type="match status" value="1"/>
</dbReference>
<dbReference type="Gene3D" id="3.90.550.50">
    <property type="match status" value="1"/>
</dbReference>
<evidence type="ECO:0000256" key="8">
    <source>
        <dbReference type="ARBA" id="ARBA00023034"/>
    </source>
</evidence>
<reference evidence="14" key="1">
    <citation type="submission" date="2025-08" db="UniProtKB">
        <authorList>
            <consortium name="RefSeq"/>
        </authorList>
    </citation>
    <scope>IDENTIFICATION</scope>
</reference>
<dbReference type="Proteomes" id="UP000694845">
    <property type="component" value="Unplaced"/>
</dbReference>
<evidence type="ECO:0000256" key="10">
    <source>
        <dbReference type="ARBA" id="ARBA00023180"/>
    </source>
</evidence>
<proteinExistence type="inferred from homology"/>
<dbReference type="KEGG" id="aplc:110984780"/>
<gene>
    <name evidence="14" type="primary">LOC110984780</name>
</gene>
<keyword evidence="13" id="KW-1185">Reference proteome</keyword>
<evidence type="ECO:0000256" key="12">
    <source>
        <dbReference type="SAM" id="MobiDB-lite"/>
    </source>
</evidence>
<dbReference type="GeneID" id="110984780"/>
<sequence length="311" mass="35413">MKSHVKYFTEKPELASGDSPKLRGISRVNTDDGKVIWITKKRQGVMKPRGHRVPPASSPKHSKRGILDYAPWLSYIDPHDYRYLINPNSTTCQTSDRVDLLVLVTSHPENSERRKVIRETWGAPRGSTAASAVVKVRFLLGVTTLTGGQSVGVPSDLQREADKHDDLIVEKFLDSYLNLTIKTVMGLKWASRFCPNAHYVMKTDDDMIVNIPKILAYLHTAPRRALVTGRLAKSYPALRDKREKFYMPRHIYSKSTYPDYCPVPDGGDEFCVVPSDVLELLVQVFWSQISKTLRKRVRLTDDLMAGWWKDL</sequence>
<keyword evidence="7" id="KW-1133">Transmembrane helix</keyword>
<dbReference type="OMA" id="CITTSCI"/>
<keyword evidence="3 11" id="KW-0328">Glycosyltransferase</keyword>
<dbReference type="GO" id="GO:0016758">
    <property type="term" value="F:hexosyltransferase activity"/>
    <property type="evidence" value="ECO:0007669"/>
    <property type="project" value="InterPro"/>
</dbReference>
<evidence type="ECO:0000256" key="2">
    <source>
        <dbReference type="ARBA" id="ARBA00008661"/>
    </source>
</evidence>
<keyword evidence="9" id="KW-0472">Membrane</keyword>
<dbReference type="Pfam" id="PF01762">
    <property type="entry name" value="Galactosyl_T"/>
    <property type="match status" value="1"/>
</dbReference>
<dbReference type="EC" id="2.4.1.-" evidence="11"/>
<organism evidence="13 14">
    <name type="scientific">Acanthaster planci</name>
    <name type="common">Crown-of-thorns starfish</name>
    <dbReference type="NCBI Taxonomy" id="133434"/>
    <lineage>
        <taxon>Eukaryota</taxon>
        <taxon>Metazoa</taxon>
        <taxon>Echinodermata</taxon>
        <taxon>Eleutherozoa</taxon>
        <taxon>Asterozoa</taxon>
        <taxon>Asteroidea</taxon>
        <taxon>Valvatacea</taxon>
        <taxon>Valvatida</taxon>
        <taxon>Acanthasteridae</taxon>
        <taxon>Acanthaster</taxon>
    </lineage>
</organism>
<dbReference type="InterPro" id="IPR002659">
    <property type="entry name" value="Glyco_trans_31"/>
</dbReference>
<keyword evidence="4" id="KW-0808">Transferase</keyword>
<evidence type="ECO:0000256" key="4">
    <source>
        <dbReference type="ARBA" id="ARBA00022679"/>
    </source>
</evidence>
<comment type="subcellular location">
    <subcellularLocation>
        <location evidence="1 11">Golgi apparatus membrane</location>
        <topology evidence="1 11">Single-pass type II membrane protein</topology>
    </subcellularLocation>
</comment>
<evidence type="ECO:0000256" key="9">
    <source>
        <dbReference type="ARBA" id="ARBA00023136"/>
    </source>
</evidence>
<feature type="region of interest" description="Disordered" evidence="12">
    <location>
        <begin position="1"/>
        <end position="22"/>
    </location>
</feature>
<dbReference type="FunFam" id="3.90.550.50:FF:000001">
    <property type="entry name" value="Hexosyltransferase"/>
    <property type="match status" value="1"/>
</dbReference>
<evidence type="ECO:0000256" key="5">
    <source>
        <dbReference type="ARBA" id="ARBA00022692"/>
    </source>
</evidence>
<dbReference type="RefSeq" id="XP_022100958.1">
    <property type="nucleotide sequence ID" value="XM_022245266.1"/>
</dbReference>
<evidence type="ECO:0000256" key="7">
    <source>
        <dbReference type="ARBA" id="ARBA00022989"/>
    </source>
</evidence>
<dbReference type="OrthoDB" id="5512589at2759"/>
<protein>
    <recommendedName>
        <fullName evidence="11">Hexosyltransferase</fullName>
        <ecNumber evidence="11">2.4.1.-</ecNumber>
    </recommendedName>
</protein>
<evidence type="ECO:0000313" key="13">
    <source>
        <dbReference type="Proteomes" id="UP000694845"/>
    </source>
</evidence>
<evidence type="ECO:0000256" key="1">
    <source>
        <dbReference type="ARBA" id="ARBA00004323"/>
    </source>
</evidence>
<dbReference type="GO" id="GO:0006493">
    <property type="term" value="P:protein O-linked glycosylation"/>
    <property type="evidence" value="ECO:0007669"/>
    <property type="project" value="TreeGrafter"/>
</dbReference>
<keyword evidence="10" id="KW-0325">Glycoprotein</keyword>
<evidence type="ECO:0000256" key="11">
    <source>
        <dbReference type="RuleBase" id="RU363063"/>
    </source>
</evidence>